<dbReference type="EMBL" id="WHWB01033024">
    <property type="protein sequence ID" value="KAJ7422425.1"/>
    <property type="molecule type" value="Genomic_DNA"/>
</dbReference>
<evidence type="ECO:0000313" key="1">
    <source>
        <dbReference type="EMBL" id="KAJ7422425.1"/>
    </source>
</evidence>
<accession>A0ABQ9DIJ5</accession>
<proteinExistence type="predicted"/>
<organism evidence="1 2">
    <name type="scientific">Willisornis vidua</name>
    <name type="common">Xingu scale-backed antbird</name>
    <dbReference type="NCBI Taxonomy" id="1566151"/>
    <lineage>
        <taxon>Eukaryota</taxon>
        <taxon>Metazoa</taxon>
        <taxon>Chordata</taxon>
        <taxon>Craniata</taxon>
        <taxon>Vertebrata</taxon>
        <taxon>Euteleostomi</taxon>
        <taxon>Archelosauria</taxon>
        <taxon>Archosauria</taxon>
        <taxon>Dinosauria</taxon>
        <taxon>Saurischia</taxon>
        <taxon>Theropoda</taxon>
        <taxon>Coelurosauria</taxon>
        <taxon>Aves</taxon>
        <taxon>Neognathae</taxon>
        <taxon>Neoaves</taxon>
        <taxon>Telluraves</taxon>
        <taxon>Australaves</taxon>
        <taxon>Passeriformes</taxon>
        <taxon>Thamnophilidae</taxon>
        <taxon>Willisornis</taxon>
    </lineage>
</organism>
<comment type="caution">
    <text evidence="1">The sequence shown here is derived from an EMBL/GenBank/DDBJ whole genome shotgun (WGS) entry which is preliminary data.</text>
</comment>
<name>A0ABQ9DIJ5_9PASS</name>
<protein>
    <submittedName>
        <fullName evidence="1">Uncharacterized protein</fullName>
    </submittedName>
</protein>
<gene>
    <name evidence="1" type="ORF">WISP_38075</name>
</gene>
<sequence length="79" mass="9128">MLRHVEDREIIQDSQHIFTRGKSCLTSLVVFCDGVIASVAKKRDTDVNYLNSTKILVEKLWKKTMTYLQPQKKIDNSSN</sequence>
<keyword evidence="2" id="KW-1185">Reference proteome</keyword>
<evidence type="ECO:0000313" key="2">
    <source>
        <dbReference type="Proteomes" id="UP001145742"/>
    </source>
</evidence>
<dbReference type="Proteomes" id="UP001145742">
    <property type="component" value="Unassembled WGS sequence"/>
</dbReference>
<reference evidence="1" key="1">
    <citation type="submission" date="2019-10" db="EMBL/GenBank/DDBJ databases">
        <authorList>
            <person name="Soares A.E.R."/>
            <person name="Aleixo A."/>
            <person name="Schneider P."/>
            <person name="Miyaki C.Y."/>
            <person name="Schneider M.P."/>
            <person name="Mello C."/>
            <person name="Vasconcelos A.T.R."/>
        </authorList>
    </citation>
    <scope>NUCLEOTIDE SEQUENCE</scope>
    <source>
        <tissue evidence="1">Muscle</tissue>
    </source>
</reference>